<dbReference type="GO" id="GO:0005737">
    <property type="term" value="C:cytoplasm"/>
    <property type="evidence" value="ECO:0007669"/>
    <property type="project" value="TreeGrafter"/>
</dbReference>
<dbReference type="GO" id="GO:0006145">
    <property type="term" value="P:purine nucleobase catabolic process"/>
    <property type="evidence" value="ECO:0007669"/>
    <property type="project" value="TreeGrafter"/>
</dbReference>
<sequence length="947" mass="103198">MDKANLPQPVVERRKRQTKIPQILAALCALAVLPILLHEYLFSLTTPRDIPVHAESALARCRALEDIPPAYNYRHRTESDRFDAEGAPTTLIINARILTGGENMTEVIQGDILLQNGLIKGIGQFSGAIDALKAEYGLDELVVVDANSSWVTPGIVDMHSHLGDFSSPTLNGAVDDNSHAGITLPWMRSVDGINTHDDSYVLSVSGGVTTSLILPGSGDAIGGQAFPIKLRKTKEKTTQSMLLEPPYDLNSSYTHAGEPLRWRYMKHACGENPANWYSGTRMDTAWAFRTIYNKAKQIKVQQDEYCEKVLNGRWVNEKFPEELQYEAIVDVLRGKVKVNAHCYEAVDLNMLIRLSHEFEFPIAAVHHAHEAFLVPDLLKSAYHAPPAVALFATNARYKREAYRGSEFAPRILAEHGLKVVMKSDHPVTNSRYLLYEAQQAYYYGLPANLALASVTTTPATVMGMDHRVGFIREGFDADLVIWDSHPLALGATPKQVFIDGQVQIVNPHVHTKPEVYQELPKVPSFDQEAKDAVKYDGLPPLKPPTTKDDEEFVMFTNVKSVYTGDATNGIQATFSSEEMGSVLVWNGAVVCMPHQLSCFTDMQYKSPKFVDLKGGSIAPGLTTFGSPLGLEEIQQEPSTSDGFVDDPLVGGVSPILGGADAMVAAVDGLQFATRDALLAYRAGVTSAIVAPLHKRFYGGLGTFFSTGSLHKLQRGAVIQDKTGVHISVRHFGKGPSVSTQISALRKLLLGGDKKGDAGRVFEDVVKGNRPLVVEAHSADIIATLVELKREVERESGNSMKLTITGAAEAHLLAKELGEAGVGVVVSPARPFPYVWEDRRILPGPPLTEESAITTLIKANVTVAIGIEENWSARNTRFDVAWASIESGGWMTRSQALAIASTNLHTLLGATHASAQYDLVAIEGGDLLDLESKVVGVMSSRRGVTHLF</sequence>
<organism evidence="3 4">
    <name type="scientific">Pterulicium gracile</name>
    <dbReference type="NCBI Taxonomy" id="1884261"/>
    <lineage>
        <taxon>Eukaryota</taxon>
        <taxon>Fungi</taxon>
        <taxon>Dikarya</taxon>
        <taxon>Basidiomycota</taxon>
        <taxon>Agaricomycotina</taxon>
        <taxon>Agaricomycetes</taxon>
        <taxon>Agaricomycetidae</taxon>
        <taxon>Agaricales</taxon>
        <taxon>Pleurotineae</taxon>
        <taxon>Pterulaceae</taxon>
        <taxon>Pterulicium</taxon>
    </lineage>
</organism>
<keyword evidence="1" id="KW-1133">Transmembrane helix</keyword>
<dbReference type="InterPro" id="IPR011059">
    <property type="entry name" value="Metal-dep_hydrolase_composite"/>
</dbReference>
<dbReference type="PANTHER" id="PTHR43668">
    <property type="entry name" value="ALLANTOINASE"/>
    <property type="match status" value="1"/>
</dbReference>
<dbReference type="SUPFAM" id="SSF51556">
    <property type="entry name" value="Metallo-dependent hydrolases"/>
    <property type="match status" value="1"/>
</dbReference>
<dbReference type="InterPro" id="IPR006680">
    <property type="entry name" value="Amidohydro-rel"/>
</dbReference>
<proteinExistence type="predicted"/>
<name>A0A5C3QYT0_9AGAR</name>
<dbReference type="Pfam" id="PF01979">
    <property type="entry name" value="Amidohydro_1"/>
    <property type="match status" value="1"/>
</dbReference>
<keyword evidence="1" id="KW-0472">Membrane</keyword>
<feature type="transmembrane region" description="Helical" evidence="1">
    <location>
        <begin position="23"/>
        <end position="42"/>
    </location>
</feature>
<evidence type="ECO:0000256" key="1">
    <source>
        <dbReference type="SAM" id="Phobius"/>
    </source>
</evidence>
<keyword evidence="4" id="KW-1185">Reference proteome</keyword>
<evidence type="ECO:0000313" key="3">
    <source>
        <dbReference type="EMBL" id="TFL03534.1"/>
    </source>
</evidence>
<dbReference type="Proteomes" id="UP000305067">
    <property type="component" value="Unassembled WGS sequence"/>
</dbReference>
<evidence type="ECO:0000313" key="4">
    <source>
        <dbReference type="Proteomes" id="UP000305067"/>
    </source>
</evidence>
<dbReference type="OrthoDB" id="10258955at2759"/>
<dbReference type="GO" id="GO:0004038">
    <property type="term" value="F:allantoinase activity"/>
    <property type="evidence" value="ECO:0007669"/>
    <property type="project" value="TreeGrafter"/>
</dbReference>
<feature type="domain" description="Amidohydrolase-related" evidence="2">
    <location>
        <begin position="404"/>
        <end position="501"/>
    </location>
</feature>
<keyword evidence="1" id="KW-0812">Transmembrane</keyword>
<gene>
    <name evidence="3" type="ORF">BDV98DRAFT_564364</name>
</gene>
<reference evidence="3 4" key="1">
    <citation type="journal article" date="2019" name="Nat. Ecol. Evol.">
        <title>Megaphylogeny resolves global patterns of mushroom evolution.</title>
        <authorList>
            <person name="Varga T."/>
            <person name="Krizsan K."/>
            <person name="Foldi C."/>
            <person name="Dima B."/>
            <person name="Sanchez-Garcia M."/>
            <person name="Sanchez-Ramirez S."/>
            <person name="Szollosi G.J."/>
            <person name="Szarkandi J.G."/>
            <person name="Papp V."/>
            <person name="Albert L."/>
            <person name="Andreopoulos W."/>
            <person name="Angelini C."/>
            <person name="Antonin V."/>
            <person name="Barry K.W."/>
            <person name="Bougher N.L."/>
            <person name="Buchanan P."/>
            <person name="Buyck B."/>
            <person name="Bense V."/>
            <person name="Catcheside P."/>
            <person name="Chovatia M."/>
            <person name="Cooper J."/>
            <person name="Damon W."/>
            <person name="Desjardin D."/>
            <person name="Finy P."/>
            <person name="Geml J."/>
            <person name="Haridas S."/>
            <person name="Hughes K."/>
            <person name="Justo A."/>
            <person name="Karasinski D."/>
            <person name="Kautmanova I."/>
            <person name="Kiss B."/>
            <person name="Kocsube S."/>
            <person name="Kotiranta H."/>
            <person name="LaButti K.M."/>
            <person name="Lechner B.E."/>
            <person name="Liimatainen K."/>
            <person name="Lipzen A."/>
            <person name="Lukacs Z."/>
            <person name="Mihaltcheva S."/>
            <person name="Morgado L.N."/>
            <person name="Niskanen T."/>
            <person name="Noordeloos M.E."/>
            <person name="Ohm R.A."/>
            <person name="Ortiz-Santana B."/>
            <person name="Ovrebo C."/>
            <person name="Racz N."/>
            <person name="Riley R."/>
            <person name="Savchenko A."/>
            <person name="Shiryaev A."/>
            <person name="Soop K."/>
            <person name="Spirin V."/>
            <person name="Szebenyi C."/>
            <person name="Tomsovsky M."/>
            <person name="Tulloss R.E."/>
            <person name="Uehling J."/>
            <person name="Grigoriev I.V."/>
            <person name="Vagvolgyi C."/>
            <person name="Papp T."/>
            <person name="Martin F.M."/>
            <person name="Miettinen O."/>
            <person name="Hibbett D.S."/>
            <person name="Nagy L.G."/>
        </authorList>
    </citation>
    <scope>NUCLEOTIDE SEQUENCE [LARGE SCALE GENOMIC DNA]</scope>
    <source>
        <strain evidence="3 4">CBS 309.79</strain>
    </source>
</reference>
<accession>A0A5C3QYT0</accession>
<dbReference type="InterPro" id="IPR032466">
    <property type="entry name" value="Metal_Hydrolase"/>
</dbReference>
<protein>
    <submittedName>
        <fullName evidence="3">Carbohydrate esterase family 9 protein</fullName>
    </submittedName>
</protein>
<dbReference type="PANTHER" id="PTHR43668:SF5">
    <property type="entry name" value="AMIDOHYDROLASE 3 DOMAIN-CONTAINING PROTEIN"/>
    <property type="match status" value="1"/>
</dbReference>
<dbReference type="EMBL" id="ML178820">
    <property type="protein sequence ID" value="TFL03534.1"/>
    <property type="molecule type" value="Genomic_DNA"/>
</dbReference>
<dbReference type="AlphaFoldDB" id="A0A5C3QYT0"/>
<dbReference type="InterPro" id="IPR050138">
    <property type="entry name" value="DHOase/Allantoinase_Hydrolase"/>
</dbReference>
<dbReference type="STRING" id="1884261.A0A5C3QYT0"/>
<evidence type="ECO:0000259" key="2">
    <source>
        <dbReference type="Pfam" id="PF01979"/>
    </source>
</evidence>
<dbReference type="Gene3D" id="3.20.20.140">
    <property type="entry name" value="Metal-dependent hydrolases"/>
    <property type="match status" value="2"/>
</dbReference>
<dbReference type="SUPFAM" id="SSF51338">
    <property type="entry name" value="Composite domain of metallo-dependent hydrolases"/>
    <property type="match status" value="1"/>
</dbReference>